<dbReference type="AlphaFoldDB" id="A0A183CH50"/>
<keyword evidence="1" id="KW-1185">Reference proteome</keyword>
<accession>A0A183CH50</accession>
<sequence>MLEKQLNEMFISADLLFEVFEFCDPFVLGLKVALISDRFDFLVDAHFNSREWGFGELEIRRARDGDGAEIVKIVEGKVEHRLTILQEPLPDKVVGFKSLKISYIDQSVIGFLELIRPIFNSNGTALYFEIRGKHRQRRWKFIWHQLWPLFKDNICGIFLFYGDLHRRLRQFSPTVLRNCPRLQMIQSPCGAFPAFPADDSSVASSEQALAKWLHVPRRDGHPKVFRCSYSSVFPERMEGLKMEFVSSHDPVNFIILLNRPPEAIVPVELKNNLTRERLELRHFKRQFDADVWLLVRCPIERDEKKWAEWEKMAAEFNKPLQGNLIHIDFKARDIYDGPSLHDLYAQFLALTSMAGGRNGIWKFKVE</sequence>
<dbReference type="Proteomes" id="UP000050741">
    <property type="component" value="Unassembled WGS sequence"/>
</dbReference>
<evidence type="ECO:0000313" key="1">
    <source>
        <dbReference type="Proteomes" id="UP000050741"/>
    </source>
</evidence>
<proteinExistence type="predicted"/>
<protein>
    <submittedName>
        <fullName evidence="2">F-box domain-containing protein</fullName>
    </submittedName>
</protein>
<dbReference type="WBParaSite" id="GPLIN_001220600">
    <property type="protein sequence ID" value="GPLIN_001220600"/>
    <property type="gene ID" value="GPLIN_001220600"/>
</dbReference>
<evidence type="ECO:0000313" key="2">
    <source>
        <dbReference type="WBParaSite" id="GPLIN_001220600"/>
    </source>
</evidence>
<organism evidence="1 2">
    <name type="scientific">Globodera pallida</name>
    <name type="common">Potato cyst nematode worm</name>
    <name type="synonym">Heterodera pallida</name>
    <dbReference type="NCBI Taxonomy" id="36090"/>
    <lineage>
        <taxon>Eukaryota</taxon>
        <taxon>Metazoa</taxon>
        <taxon>Ecdysozoa</taxon>
        <taxon>Nematoda</taxon>
        <taxon>Chromadorea</taxon>
        <taxon>Rhabditida</taxon>
        <taxon>Tylenchina</taxon>
        <taxon>Tylenchomorpha</taxon>
        <taxon>Tylenchoidea</taxon>
        <taxon>Heteroderidae</taxon>
        <taxon>Heteroderinae</taxon>
        <taxon>Globodera</taxon>
    </lineage>
</organism>
<reference evidence="1" key="1">
    <citation type="submission" date="2014-05" db="EMBL/GenBank/DDBJ databases">
        <title>The genome and life-stage specific transcriptomes of Globodera pallida elucidate key aspects of plant parasitism by a cyst nematode.</title>
        <authorList>
            <person name="Cotton J.A."/>
            <person name="Lilley C.J."/>
            <person name="Jones L.M."/>
            <person name="Kikuchi T."/>
            <person name="Reid A.J."/>
            <person name="Thorpe P."/>
            <person name="Tsai I.J."/>
            <person name="Beasley H."/>
            <person name="Blok V."/>
            <person name="Cock P.J.A."/>
            <person name="Van den Akker S.E."/>
            <person name="Holroyd N."/>
            <person name="Hunt M."/>
            <person name="Mantelin S."/>
            <person name="Naghra H."/>
            <person name="Pain A."/>
            <person name="Palomares-Rius J.E."/>
            <person name="Zarowiecki M."/>
            <person name="Berriman M."/>
            <person name="Jones J.T."/>
            <person name="Urwin P.E."/>
        </authorList>
    </citation>
    <scope>NUCLEOTIDE SEQUENCE [LARGE SCALE GENOMIC DNA]</scope>
    <source>
        <strain evidence="1">Lindley</strain>
    </source>
</reference>
<reference evidence="2" key="2">
    <citation type="submission" date="2016-06" db="UniProtKB">
        <authorList>
            <consortium name="WormBaseParasite"/>
        </authorList>
    </citation>
    <scope>IDENTIFICATION</scope>
</reference>
<name>A0A183CH50_GLOPA</name>